<evidence type="ECO:0000313" key="1">
    <source>
        <dbReference type="EMBL" id="CAI5795656.1"/>
    </source>
</evidence>
<organism evidence="1 2">
    <name type="scientific">Podarcis lilfordi</name>
    <name type="common">Lilford's wall lizard</name>
    <dbReference type="NCBI Taxonomy" id="74358"/>
    <lineage>
        <taxon>Eukaryota</taxon>
        <taxon>Metazoa</taxon>
        <taxon>Chordata</taxon>
        <taxon>Craniata</taxon>
        <taxon>Vertebrata</taxon>
        <taxon>Euteleostomi</taxon>
        <taxon>Lepidosauria</taxon>
        <taxon>Squamata</taxon>
        <taxon>Bifurcata</taxon>
        <taxon>Unidentata</taxon>
        <taxon>Episquamata</taxon>
        <taxon>Laterata</taxon>
        <taxon>Lacertibaenia</taxon>
        <taxon>Lacertidae</taxon>
        <taxon>Podarcis</taxon>
    </lineage>
</organism>
<protein>
    <submittedName>
        <fullName evidence="1">Uncharacterized protein</fullName>
    </submittedName>
</protein>
<dbReference type="EMBL" id="OX395141">
    <property type="protein sequence ID" value="CAI5795656.1"/>
    <property type="molecule type" value="Genomic_DNA"/>
</dbReference>
<keyword evidence="2" id="KW-1185">Reference proteome</keyword>
<dbReference type="Proteomes" id="UP001178461">
    <property type="component" value="Chromosome 15"/>
</dbReference>
<sequence>MEQSLDFLMQLMPRFLSLSLPLCRTLEETSRQEGQMGGELCVIKGLLTLPCSGLPNLTGSPDIFDTELRLAIFWKIFCCSVC</sequence>
<reference evidence="1" key="1">
    <citation type="submission" date="2022-12" db="EMBL/GenBank/DDBJ databases">
        <authorList>
            <person name="Alioto T."/>
            <person name="Alioto T."/>
            <person name="Gomez Garrido J."/>
        </authorList>
    </citation>
    <scope>NUCLEOTIDE SEQUENCE</scope>
</reference>
<accession>A0AA35PNM5</accession>
<name>A0AA35PNM5_9SAUR</name>
<dbReference type="AlphaFoldDB" id="A0AA35PNM5"/>
<proteinExistence type="predicted"/>
<evidence type="ECO:0000313" key="2">
    <source>
        <dbReference type="Proteomes" id="UP001178461"/>
    </source>
</evidence>
<gene>
    <name evidence="1" type="ORF">PODLI_1B036146</name>
</gene>